<dbReference type="EMBL" id="LLXH01004539">
    <property type="protein sequence ID" value="PKC53198.1"/>
    <property type="molecule type" value="Genomic_DNA"/>
</dbReference>
<name>A0A2I1FNP7_9GLOM</name>
<comment type="caution">
    <text evidence="1">The sequence shown here is derived from an EMBL/GenBank/DDBJ whole genome shotgun (WGS) entry which is preliminary data.</text>
</comment>
<dbReference type="VEuPathDB" id="FungiDB:RhiirA1_479797"/>
<organism evidence="1 2">
    <name type="scientific">Rhizophagus irregularis</name>
    <dbReference type="NCBI Taxonomy" id="588596"/>
    <lineage>
        <taxon>Eukaryota</taxon>
        <taxon>Fungi</taxon>
        <taxon>Fungi incertae sedis</taxon>
        <taxon>Mucoromycota</taxon>
        <taxon>Glomeromycotina</taxon>
        <taxon>Glomeromycetes</taxon>
        <taxon>Glomerales</taxon>
        <taxon>Glomeraceae</taxon>
        <taxon>Rhizophagus</taxon>
    </lineage>
</organism>
<dbReference type="OrthoDB" id="2370756at2759"/>
<dbReference type="AlphaFoldDB" id="A0A2I1FNP7"/>
<gene>
    <name evidence="1" type="ORF">RhiirA1_479797</name>
</gene>
<accession>A0A2I1FNP7</accession>
<proteinExistence type="predicted"/>
<reference evidence="1 2" key="1">
    <citation type="submission" date="2017-10" db="EMBL/GenBank/DDBJ databases">
        <title>Extensive intraspecific genome diversity in a model arbuscular mycorrhizal fungus.</title>
        <authorList>
            <person name="Chen E.C.H."/>
            <person name="Morin E."/>
            <person name="Baudet D."/>
            <person name="Noel J."/>
            <person name="Ndikumana S."/>
            <person name="Charron P."/>
            <person name="St-Onge C."/>
            <person name="Giorgi J."/>
            <person name="Grigoriev I.V."/>
            <person name="Roux C."/>
            <person name="Martin F.M."/>
            <person name="Corradi N."/>
        </authorList>
    </citation>
    <scope>NUCLEOTIDE SEQUENCE [LARGE SCALE GENOMIC DNA]</scope>
    <source>
        <strain evidence="1 2">A1</strain>
    </source>
</reference>
<evidence type="ECO:0000313" key="2">
    <source>
        <dbReference type="Proteomes" id="UP000232688"/>
    </source>
</evidence>
<evidence type="ECO:0000313" key="1">
    <source>
        <dbReference type="EMBL" id="PKC53198.1"/>
    </source>
</evidence>
<dbReference type="Proteomes" id="UP000232688">
    <property type="component" value="Unassembled WGS sequence"/>
</dbReference>
<reference evidence="1 2" key="2">
    <citation type="submission" date="2017-10" db="EMBL/GenBank/DDBJ databases">
        <title>Genome analyses suggest a sexual origin of heterokaryosis in a supposedly ancient asexual fungus.</title>
        <authorList>
            <person name="Corradi N."/>
            <person name="Sedzielewska K."/>
            <person name="Noel J."/>
            <person name="Charron P."/>
            <person name="Farinelli L."/>
            <person name="Marton T."/>
            <person name="Kruger M."/>
            <person name="Pelin A."/>
            <person name="Brachmann A."/>
            <person name="Corradi N."/>
        </authorList>
    </citation>
    <scope>NUCLEOTIDE SEQUENCE [LARGE SCALE GENOMIC DNA]</scope>
    <source>
        <strain evidence="1 2">A1</strain>
    </source>
</reference>
<sequence length="70" mass="8443">MDEDNSLTSVVTDIDDVDTEVNPHSRRKLRYKRGEVIIEWKPRREKDAKDNKYEGGFLYIHFWIMKSRTI</sequence>
<protein>
    <submittedName>
        <fullName evidence="1">Uncharacterized protein</fullName>
    </submittedName>
</protein>